<evidence type="ECO:0000259" key="5">
    <source>
        <dbReference type="Pfam" id="PF00389"/>
    </source>
</evidence>
<dbReference type="Gene3D" id="3.40.50.720">
    <property type="entry name" value="NAD(P)-binding Rossmann-like Domain"/>
    <property type="match status" value="2"/>
</dbReference>
<feature type="domain" description="D-isomer specific 2-hydroxyacid dehydrogenase NAD-binding" evidence="6">
    <location>
        <begin position="113"/>
        <end position="292"/>
    </location>
</feature>
<name>A0A2T4U4P4_9BACI</name>
<dbReference type="PANTHER" id="PTHR43761:SF1">
    <property type="entry name" value="D-ISOMER SPECIFIC 2-HYDROXYACID DEHYDROGENASE CATALYTIC DOMAIN-CONTAINING PROTEIN-RELATED"/>
    <property type="match status" value="1"/>
</dbReference>
<dbReference type="Pfam" id="PF00389">
    <property type="entry name" value="2-Hacid_dh"/>
    <property type="match status" value="1"/>
</dbReference>
<sequence>MKAVVLDGYTLNPGDLSWEPLEKLMDVTIYDRTTYSKEDLSLVIERAQDAEVIFTNKTPITKEVIEALPKLKYIGMLSTGYDVVDVSAAKDNNIVVTNIPTYGTSSVAQMATALLLEMCHHVGEHNHSVKQGEWSRNKDWCYWKHPLVELEGKKIGIVGYGRIGRAFGEVVQSLGMQVLAYDKYPDKSLESDTLAYKSWEEVVSEADVISLHTPLFDETYQMINKQSIEKMKKGVMIINTSRGPLINEEDLAAALNEGKVGGAALDVVSKEPIEENNPLLTAPNCIITPHISWGTKEARERLLNISVENVKSFLESQTQNVVNS</sequence>
<dbReference type="CDD" id="cd12162">
    <property type="entry name" value="2-Hacid_dh_4"/>
    <property type="match status" value="1"/>
</dbReference>
<dbReference type="Pfam" id="PF02826">
    <property type="entry name" value="2-Hacid_dh_C"/>
    <property type="match status" value="1"/>
</dbReference>
<dbReference type="PROSITE" id="PS00670">
    <property type="entry name" value="D_2_HYDROXYACID_DH_2"/>
    <property type="match status" value="1"/>
</dbReference>
<keyword evidence="8" id="KW-1185">Reference proteome</keyword>
<evidence type="ECO:0000256" key="1">
    <source>
        <dbReference type="ARBA" id="ARBA00005854"/>
    </source>
</evidence>
<dbReference type="EMBL" id="PZJJ01000019">
    <property type="protein sequence ID" value="PTL38376.1"/>
    <property type="molecule type" value="Genomic_DNA"/>
</dbReference>
<comment type="similarity">
    <text evidence="1 4">Belongs to the D-isomer specific 2-hydroxyacid dehydrogenase family.</text>
</comment>
<dbReference type="PANTHER" id="PTHR43761">
    <property type="entry name" value="D-ISOMER SPECIFIC 2-HYDROXYACID DEHYDROGENASE FAMILY PROTEIN (AFU_ORTHOLOGUE AFUA_1G13630)"/>
    <property type="match status" value="1"/>
</dbReference>
<dbReference type="GO" id="GO:0016616">
    <property type="term" value="F:oxidoreductase activity, acting on the CH-OH group of donors, NAD or NADP as acceptor"/>
    <property type="evidence" value="ECO:0007669"/>
    <property type="project" value="InterPro"/>
</dbReference>
<dbReference type="InterPro" id="IPR050418">
    <property type="entry name" value="D-iso_2-hydroxyacid_DH_PdxB"/>
</dbReference>
<dbReference type="InterPro" id="IPR029752">
    <property type="entry name" value="D-isomer_DH_CS1"/>
</dbReference>
<dbReference type="FunFam" id="3.40.50.720:FF:000203">
    <property type="entry name" value="D-3-phosphoglycerate dehydrogenase (SerA)"/>
    <property type="match status" value="1"/>
</dbReference>
<proteinExistence type="inferred from homology"/>
<dbReference type="SUPFAM" id="SSF52283">
    <property type="entry name" value="Formate/glycerate dehydrogenase catalytic domain-like"/>
    <property type="match status" value="1"/>
</dbReference>
<evidence type="ECO:0000313" key="8">
    <source>
        <dbReference type="Proteomes" id="UP000240509"/>
    </source>
</evidence>
<comment type="caution">
    <text evidence="7">The sequence shown here is derived from an EMBL/GenBank/DDBJ whole genome shotgun (WGS) entry which is preliminary data.</text>
</comment>
<dbReference type="InterPro" id="IPR006140">
    <property type="entry name" value="D-isomer_DH_NAD-bd"/>
</dbReference>
<dbReference type="AlphaFoldDB" id="A0A2T4U4P4"/>
<gene>
    <name evidence="7" type="ORF">C6Y45_11490</name>
</gene>
<evidence type="ECO:0000256" key="4">
    <source>
        <dbReference type="RuleBase" id="RU003719"/>
    </source>
</evidence>
<evidence type="ECO:0000256" key="2">
    <source>
        <dbReference type="ARBA" id="ARBA00023002"/>
    </source>
</evidence>
<dbReference type="InterPro" id="IPR036291">
    <property type="entry name" value="NAD(P)-bd_dom_sf"/>
</dbReference>
<dbReference type="GO" id="GO:0051287">
    <property type="term" value="F:NAD binding"/>
    <property type="evidence" value="ECO:0007669"/>
    <property type="project" value="InterPro"/>
</dbReference>
<dbReference type="OrthoDB" id="9805416at2"/>
<evidence type="ECO:0000313" key="7">
    <source>
        <dbReference type="EMBL" id="PTL38376.1"/>
    </source>
</evidence>
<dbReference type="RefSeq" id="WP_107585368.1">
    <property type="nucleotide sequence ID" value="NZ_PZJJ01000019.1"/>
</dbReference>
<dbReference type="PROSITE" id="PS00671">
    <property type="entry name" value="D_2_HYDROXYACID_DH_3"/>
    <property type="match status" value="1"/>
</dbReference>
<keyword evidence="3" id="KW-0520">NAD</keyword>
<evidence type="ECO:0000256" key="3">
    <source>
        <dbReference type="ARBA" id="ARBA00023027"/>
    </source>
</evidence>
<feature type="domain" description="D-isomer specific 2-hydroxyacid dehydrogenase catalytic" evidence="5">
    <location>
        <begin position="18"/>
        <end position="323"/>
    </location>
</feature>
<evidence type="ECO:0000259" key="6">
    <source>
        <dbReference type="Pfam" id="PF02826"/>
    </source>
</evidence>
<dbReference type="PROSITE" id="PS00065">
    <property type="entry name" value="D_2_HYDROXYACID_DH_1"/>
    <property type="match status" value="1"/>
</dbReference>
<organism evidence="7 8">
    <name type="scientific">Alkalicoccus saliphilus</name>
    <dbReference type="NCBI Taxonomy" id="200989"/>
    <lineage>
        <taxon>Bacteria</taxon>
        <taxon>Bacillati</taxon>
        <taxon>Bacillota</taxon>
        <taxon>Bacilli</taxon>
        <taxon>Bacillales</taxon>
        <taxon>Bacillaceae</taxon>
        <taxon>Alkalicoccus</taxon>
    </lineage>
</organism>
<keyword evidence="2 4" id="KW-0560">Oxidoreductase</keyword>
<accession>A0A2T4U4P4</accession>
<dbReference type="SUPFAM" id="SSF51735">
    <property type="entry name" value="NAD(P)-binding Rossmann-fold domains"/>
    <property type="match status" value="1"/>
</dbReference>
<dbReference type="Proteomes" id="UP000240509">
    <property type="component" value="Unassembled WGS sequence"/>
</dbReference>
<dbReference type="InterPro" id="IPR006139">
    <property type="entry name" value="D-isomer_2_OHA_DH_cat_dom"/>
</dbReference>
<protein>
    <submittedName>
        <fullName evidence="7">Glycerate dehydrogenase</fullName>
    </submittedName>
</protein>
<dbReference type="InterPro" id="IPR029753">
    <property type="entry name" value="D-isomer_DH_CS"/>
</dbReference>
<reference evidence="7 8" key="1">
    <citation type="submission" date="2018-03" db="EMBL/GenBank/DDBJ databases">
        <title>Alkalicoccus saliphilus sp. nov., isolated from a mineral pool.</title>
        <authorList>
            <person name="Zhao B."/>
        </authorList>
    </citation>
    <scope>NUCLEOTIDE SEQUENCE [LARGE SCALE GENOMIC DNA]</scope>
    <source>
        <strain evidence="7 8">6AG</strain>
    </source>
</reference>